<sequence length="64" mass="7421">MPRSGQRSTNNANPHRMIHGDYAWRALVLWSRISVDAGQRRRRAAWARCFPIDERRWGFAGLAA</sequence>
<dbReference type="EMBL" id="AP014685">
    <property type="protein sequence ID" value="BAR59386.1"/>
    <property type="molecule type" value="Genomic_DNA"/>
</dbReference>
<evidence type="ECO:0000313" key="1">
    <source>
        <dbReference type="EMBL" id="BAR59386.1"/>
    </source>
</evidence>
<accession>A0A0E4BSX1</accession>
<evidence type="ECO:0000313" key="2">
    <source>
        <dbReference type="Proteomes" id="UP000063308"/>
    </source>
</evidence>
<protein>
    <submittedName>
        <fullName evidence="1">Uncharacterized protein</fullName>
    </submittedName>
</protein>
<proteinExistence type="predicted"/>
<organism evidence="1 2">
    <name type="scientific">Bradyrhizobium diazoefficiens</name>
    <dbReference type="NCBI Taxonomy" id="1355477"/>
    <lineage>
        <taxon>Bacteria</taxon>
        <taxon>Pseudomonadati</taxon>
        <taxon>Pseudomonadota</taxon>
        <taxon>Alphaproteobacteria</taxon>
        <taxon>Hyphomicrobiales</taxon>
        <taxon>Nitrobacteraceae</taxon>
        <taxon>Bradyrhizobium</taxon>
    </lineage>
</organism>
<gene>
    <name evidence="1" type="ORF">NK6_6233</name>
</gene>
<dbReference type="AlphaFoldDB" id="A0A0E4BSX1"/>
<reference evidence="1 2" key="1">
    <citation type="submission" date="2014-11" db="EMBL/GenBank/DDBJ databases">
        <title>Symbiosis island explosion on the genome of extra-slow-growing strains of soybean bradyrhizobia with massive insertion sequences.</title>
        <authorList>
            <person name="Iida T."/>
            <person name="Minamisawa K."/>
        </authorList>
    </citation>
    <scope>NUCLEOTIDE SEQUENCE [LARGE SCALE GENOMIC DNA]</scope>
    <source>
        <strain evidence="1 2">NK6</strain>
    </source>
</reference>
<name>A0A0E4BSX1_9BRAD</name>
<dbReference type="Proteomes" id="UP000063308">
    <property type="component" value="Chromosome"/>
</dbReference>